<protein>
    <submittedName>
        <fullName evidence="1">Uncharacterized protein</fullName>
    </submittedName>
</protein>
<name>A0A0F9UCV9_9ZZZZ</name>
<dbReference type="AlphaFoldDB" id="A0A0F9UCV9"/>
<organism evidence="1">
    <name type="scientific">marine sediment metagenome</name>
    <dbReference type="NCBI Taxonomy" id="412755"/>
    <lineage>
        <taxon>unclassified sequences</taxon>
        <taxon>metagenomes</taxon>
        <taxon>ecological metagenomes</taxon>
    </lineage>
</organism>
<reference evidence="1" key="1">
    <citation type="journal article" date="2015" name="Nature">
        <title>Complex archaea that bridge the gap between prokaryotes and eukaryotes.</title>
        <authorList>
            <person name="Spang A."/>
            <person name="Saw J.H."/>
            <person name="Jorgensen S.L."/>
            <person name="Zaremba-Niedzwiedzka K."/>
            <person name="Martijn J."/>
            <person name="Lind A.E."/>
            <person name="van Eijk R."/>
            <person name="Schleper C."/>
            <person name="Guy L."/>
            <person name="Ettema T.J."/>
        </authorList>
    </citation>
    <scope>NUCLEOTIDE SEQUENCE</scope>
</reference>
<proteinExistence type="predicted"/>
<sequence>MGIKSDILDNIITTLESISIATGYTLDIKSVKKIALPTEKLNAQERISSCLVSFARETKLKDNQFANDLMFNAIALFAIRTSMDNVAQNVFLDFMEDIEAVLSKDGSRGGLTGDSYIVKETWISDIDMVVTEEFSQEAIQECILMVNVSYSYIPLKLSGTSDRLG</sequence>
<dbReference type="EMBL" id="LAZR01000740">
    <property type="protein sequence ID" value="KKN59081.1"/>
    <property type="molecule type" value="Genomic_DNA"/>
</dbReference>
<gene>
    <name evidence="1" type="ORF">LCGC14_0545610</name>
</gene>
<evidence type="ECO:0000313" key="1">
    <source>
        <dbReference type="EMBL" id="KKN59081.1"/>
    </source>
</evidence>
<comment type="caution">
    <text evidence="1">The sequence shown here is derived from an EMBL/GenBank/DDBJ whole genome shotgun (WGS) entry which is preliminary data.</text>
</comment>
<accession>A0A0F9UCV9</accession>